<evidence type="ECO:0000259" key="4">
    <source>
        <dbReference type="PROSITE" id="PS50043"/>
    </source>
</evidence>
<dbReference type="InterPro" id="IPR036388">
    <property type="entry name" value="WH-like_DNA-bd_sf"/>
</dbReference>
<dbReference type="InterPro" id="IPR027417">
    <property type="entry name" value="P-loop_NTPase"/>
</dbReference>
<dbReference type="SMART" id="SM00421">
    <property type="entry name" value="HTH_LUXR"/>
    <property type="match status" value="1"/>
</dbReference>
<evidence type="ECO:0000313" key="6">
    <source>
        <dbReference type="Proteomes" id="UP000294194"/>
    </source>
</evidence>
<dbReference type="CDD" id="cd06170">
    <property type="entry name" value="LuxR_C_like"/>
    <property type="match status" value="1"/>
</dbReference>
<keyword evidence="3" id="KW-0804">Transcription</keyword>
<dbReference type="Pfam" id="PF13191">
    <property type="entry name" value="AAA_16"/>
    <property type="match status" value="1"/>
</dbReference>
<dbReference type="GO" id="GO:0006355">
    <property type="term" value="P:regulation of DNA-templated transcription"/>
    <property type="evidence" value="ECO:0007669"/>
    <property type="project" value="InterPro"/>
</dbReference>
<evidence type="ECO:0000256" key="2">
    <source>
        <dbReference type="ARBA" id="ARBA00023125"/>
    </source>
</evidence>
<gene>
    <name evidence="5" type="ORF">EYE40_13345</name>
</gene>
<dbReference type="SUPFAM" id="SSF52540">
    <property type="entry name" value="P-loop containing nucleoside triphosphate hydrolases"/>
    <property type="match status" value="1"/>
</dbReference>
<keyword evidence="1" id="KW-0805">Transcription regulation</keyword>
<dbReference type="EMBL" id="SISG01000001">
    <property type="protein sequence ID" value="TBN58298.1"/>
    <property type="molecule type" value="Genomic_DNA"/>
</dbReference>
<dbReference type="InterPro" id="IPR003593">
    <property type="entry name" value="AAA+_ATPase"/>
</dbReference>
<feature type="domain" description="HTH luxR-type" evidence="4">
    <location>
        <begin position="216"/>
        <end position="278"/>
    </location>
</feature>
<dbReference type="AlphaFoldDB" id="A0A4Q9GXG7"/>
<evidence type="ECO:0000256" key="1">
    <source>
        <dbReference type="ARBA" id="ARBA00023015"/>
    </source>
</evidence>
<dbReference type="PANTHER" id="PTHR44688:SF16">
    <property type="entry name" value="DNA-BINDING TRANSCRIPTIONAL ACTIVATOR DEVR_DOSR"/>
    <property type="match status" value="1"/>
</dbReference>
<proteinExistence type="predicted"/>
<dbReference type="InterPro" id="IPR041664">
    <property type="entry name" value="AAA_16"/>
</dbReference>
<evidence type="ECO:0000313" key="5">
    <source>
        <dbReference type="EMBL" id="TBN58298.1"/>
    </source>
</evidence>
<keyword evidence="6" id="KW-1185">Reference proteome</keyword>
<dbReference type="Pfam" id="PF00196">
    <property type="entry name" value="GerE"/>
    <property type="match status" value="1"/>
</dbReference>
<dbReference type="SUPFAM" id="SSF46894">
    <property type="entry name" value="C-terminal effector domain of the bipartite response regulators"/>
    <property type="match status" value="1"/>
</dbReference>
<reference evidence="6" key="1">
    <citation type="submission" date="2019-02" db="EMBL/GenBank/DDBJ databases">
        <title>Glaciihabitans arcticus sp. nov., a psychrotolerant bacterium isolated from polar soil.</title>
        <authorList>
            <person name="Dahal R.H."/>
        </authorList>
    </citation>
    <scope>NUCLEOTIDE SEQUENCE [LARGE SCALE GENOMIC DNA]</scope>
    <source>
        <strain evidence="6">RP-3-7</strain>
    </source>
</reference>
<dbReference type="PANTHER" id="PTHR44688">
    <property type="entry name" value="DNA-BINDING TRANSCRIPTIONAL ACTIVATOR DEVR_DOSR"/>
    <property type="match status" value="1"/>
</dbReference>
<evidence type="ECO:0000256" key="3">
    <source>
        <dbReference type="ARBA" id="ARBA00023163"/>
    </source>
</evidence>
<protein>
    <submittedName>
        <fullName evidence="5">Helix-turn-helix transcriptional regulator</fullName>
    </submittedName>
</protein>
<dbReference type="PROSITE" id="PS00622">
    <property type="entry name" value="HTH_LUXR_1"/>
    <property type="match status" value="1"/>
</dbReference>
<accession>A0A4Q9GXG7</accession>
<dbReference type="PROSITE" id="PS50043">
    <property type="entry name" value="HTH_LUXR_2"/>
    <property type="match status" value="1"/>
</dbReference>
<comment type="caution">
    <text evidence="5">The sequence shown here is derived from an EMBL/GenBank/DDBJ whole genome shotgun (WGS) entry which is preliminary data.</text>
</comment>
<dbReference type="InterPro" id="IPR000792">
    <property type="entry name" value="Tscrpt_reg_LuxR_C"/>
</dbReference>
<dbReference type="Proteomes" id="UP000294194">
    <property type="component" value="Unassembled WGS sequence"/>
</dbReference>
<keyword evidence="2" id="KW-0238">DNA-binding</keyword>
<dbReference type="Gene3D" id="1.10.10.10">
    <property type="entry name" value="Winged helix-like DNA-binding domain superfamily/Winged helix DNA-binding domain"/>
    <property type="match status" value="1"/>
</dbReference>
<name>A0A4Q9GXG7_9MICO</name>
<dbReference type="Gene3D" id="3.40.50.300">
    <property type="entry name" value="P-loop containing nucleotide triphosphate hydrolases"/>
    <property type="match status" value="1"/>
</dbReference>
<dbReference type="SMART" id="SM00382">
    <property type="entry name" value="AAA"/>
    <property type="match status" value="1"/>
</dbReference>
<dbReference type="PRINTS" id="PR00038">
    <property type="entry name" value="HTHLUXR"/>
</dbReference>
<organism evidence="5 6">
    <name type="scientific">Glaciihabitans arcticus</name>
    <dbReference type="NCBI Taxonomy" id="2668039"/>
    <lineage>
        <taxon>Bacteria</taxon>
        <taxon>Bacillati</taxon>
        <taxon>Actinomycetota</taxon>
        <taxon>Actinomycetes</taxon>
        <taxon>Micrococcales</taxon>
        <taxon>Microbacteriaceae</taxon>
        <taxon>Glaciihabitans</taxon>
    </lineage>
</organism>
<sequence>MGVADSRMVGSPLILCPRKVLPMPPVALPPERLAIVSRLVSSVGTPGTRSVILGESGVGKSAVLDAVVEQIAAREGVIVLYTRADLGPDRLPFQIVHDLLAEVNVDAIDMPRTQRDALAHAAGRARSDGPLVPAHVHQAMDVVVRALAREAQVVVVFDDIDRLDPDSLELARFLIHRPTTRAQRPSYLASRTLGDAAHMSFARCSPSEVVTIPPLQDPLEAVLTPRELLVARSAAEGATNREIAERLFVSVRTVETQLSAAYRKLGLRSRSELTGAAR</sequence>
<dbReference type="GO" id="GO:0003677">
    <property type="term" value="F:DNA binding"/>
    <property type="evidence" value="ECO:0007669"/>
    <property type="project" value="UniProtKB-KW"/>
</dbReference>
<dbReference type="InterPro" id="IPR016032">
    <property type="entry name" value="Sig_transdc_resp-reg_C-effctor"/>
</dbReference>